<dbReference type="AlphaFoldDB" id="A0A369WBU9"/>
<proteinExistence type="inferred from homology"/>
<evidence type="ECO:0000256" key="8">
    <source>
        <dbReference type="ARBA" id="ARBA00023306"/>
    </source>
</evidence>
<dbReference type="InterPro" id="IPR042233">
    <property type="entry name" value="Cell_div_ZapA_N"/>
</dbReference>
<dbReference type="Proteomes" id="UP000253769">
    <property type="component" value="Unassembled WGS sequence"/>
</dbReference>
<evidence type="ECO:0000256" key="1">
    <source>
        <dbReference type="ARBA" id="ARBA00004496"/>
    </source>
</evidence>
<evidence type="ECO:0000256" key="6">
    <source>
        <dbReference type="ARBA" id="ARBA00023054"/>
    </source>
</evidence>
<sequence>MSDANKVQIQIQGKEFLISCPTEAQPELLASAQLLNQRMDEIKQSGKVYGLDRISVMAALNLTHELLQTQRELEALKQQQQHLSDQIAKAMAGKNDTDKAPA</sequence>
<evidence type="ECO:0000256" key="11">
    <source>
        <dbReference type="ARBA" id="ARBA00033158"/>
    </source>
</evidence>
<dbReference type="EMBL" id="QQOH01000006">
    <property type="protein sequence ID" value="RDE18184.1"/>
    <property type="molecule type" value="Genomic_DNA"/>
</dbReference>
<protein>
    <recommendedName>
        <fullName evidence="3">Cell division protein ZapA</fullName>
    </recommendedName>
    <alternativeName>
        <fullName evidence="11">Z ring-associated protein ZapA</fullName>
    </alternativeName>
</protein>
<dbReference type="GO" id="GO:0000921">
    <property type="term" value="P:septin ring assembly"/>
    <property type="evidence" value="ECO:0007669"/>
    <property type="project" value="TreeGrafter"/>
</dbReference>
<evidence type="ECO:0000256" key="10">
    <source>
        <dbReference type="ARBA" id="ARBA00026068"/>
    </source>
</evidence>
<comment type="similarity">
    <text evidence="2">Belongs to the ZapA family. Type 1 subfamily.</text>
</comment>
<keyword evidence="6 12" id="KW-0175">Coiled coil</keyword>
<dbReference type="Gene3D" id="3.30.160.880">
    <property type="entry name" value="Cell division protein ZapA protomer, N-terminal domain"/>
    <property type="match status" value="1"/>
</dbReference>
<dbReference type="RefSeq" id="WP_114697305.1">
    <property type="nucleotide sequence ID" value="NZ_QQOH01000006.1"/>
</dbReference>
<comment type="subcellular location">
    <subcellularLocation>
        <location evidence="1">Cytoplasm</location>
    </subcellularLocation>
</comment>
<comment type="subunit">
    <text evidence="10">Homodimer. Interacts with FtsZ.</text>
</comment>
<dbReference type="Pfam" id="PF05164">
    <property type="entry name" value="ZapA"/>
    <property type="match status" value="1"/>
</dbReference>
<dbReference type="InterPro" id="IPR036192">
    <property type="entry name" value="Cell_div_ZapA-like_sf"/>
</dbReference>
<keyword evidence="5 13" id="KW-0132">Cell division</keyword>
<accession>A0A369WBU9</accession>
<feature type="coiled-coil region" evidence="12">
    <location>
        <begin position="59"/>
        <end position="93"/>
    </location>
</feature>
<keyword evidence="8" id="KW-0131">Cell cycle</keyword>
<dbReference type="GO" id="GO:0030428">
    <property type="term" value="C:cell septum"/>
    <property type="evidence" value="ECO:0007669"/>
    <property type="project" value="TreeGrafter"/>
</dbReference>
<dbReference type="GO" id="GO:0005829">
    <property type="term" value="C:cytosol"/>
    <property type="evidence" value="ECO:0007669"/>
    <property type="project" value="TreeGrafter"/>
</dbReference>
<evidence type="ECO:0000256" key="2">
    <source>
        <dbReference type="ARBA" id="ARBA00010074"/>
    </source>
</evidence>
<evidence type="ECO:0000256" key="7">
    <source>
        <dbReference type="ARBA" id="ARBA00023210"/>
    </source>
</evidence>
<gene>
    <name evidence="13" type="ORF">DV711_18990</name>
</gene>
<evidence type="ECO:0000256" key="12">
    <source>
        <dbReference type="SAM" id="Coils"/>
    </source>
</evidence>
<comment type="caution">
    <text evidence="13">The sequence shown here is derived from an EMBL/GenBank/DDBJ whole genome shotgun (WGS) entry which is preliminary data.</text>
</comment>
<organism evidence="13 14">
    <name type="scientific">Motiliproteus coralliicola</name>
    <dbReference type="NCBI Taxonomy" id="2283196"/>
    <lineage>
        <taxon>Bacteria</taxon>
        <taxon>Pseudomonadati</taxon>
        <taxon>Pseudomonadota</taxon>
        <taxon>Gammaproteobacteria</taxon>
        <taxon>Oceanospirillales</taxon>
        <taxon>Oceanospirillaceae</taxon>
        <taxon>Motiliproteus</taxon>
    </lineage>
</organism>
<evidence type="ECO:0000256" key="5">
    <source>
        <dbReference type="ARBA" id="ARBA00022618"/>
    </source>
</evidence>
<keyword evidence="4" id="KW-0963">Cytoplasm</keyword>
<dbReference type="GO" id="GO:0043093">
    <property type="term" value="P:FtsZ-dependent cytokinesis"/>
    <property type="evidence" value="ECO:0007669"/>
    <property type="project" value="TreeGrafter"/>
</dbReference>
<evidence type="ECO:0000313" key="14">
    <source>
        <dbReference type="Proteomes" id="UP000253769"/>
    </source>
</evidence>
<dbReference type="OrthoDB" id="5772359at2"/>
<dbReference type="GO" id="GO:0032153">
    <property type="term" value="C:cell division site"/>
    <property type="evidence" value="ECO:0007669"/>
    <property type="project" value="TreeGrafter"/>
</dbReference>
<dbReference type="SUPFAM" id="SSF102829">
    <property type="entry name" value="Cell division protein ZapA-like"/>
    <property type="match status" value="1"/>
</dbReference>
<evidence type="ECO:0000313" key="13">
    <source>
        <dbReference type="EMBL" id="RDE18184.1"/>
    </source>
</evidence>
<name>A0A369WBU9_9GAMM</name>
<evidence type="ECO:0000256" key="9">
    <source>
        <dbReference type="ARBA" id="ARBA00024910"/>
    </source>
</evidence>
<dbReference type="PANTHER" id="PTHR34981">
    <property type="entry name" value="CELL DIVISION PROTEIN ZAPA"/>
    <property type="match status" value="1"/>
</dbReference>
<comment type="function">
    <text evidence="9">Activator of cell division through the inhibition of FtsZ GTPase activity, therefore promoting FtsZ assembly into bundles of protofilaments necessary for the formation of the division Z ring. It is recruited early at mid-cell but it is not essential for cell division.</text>
</comment>
<evidence type="ECO:0000256" key="4">
    <source>
        <dbReference type="ARBA" id="ARBA00022490"/>
    </source>
</evidence>
<dbReference type="InterPro" id="IPR007838">
    <property type="entry name" value="Cell_div_ZapA-like"/>
</dbReference>
<keyword evidence="7" id="KW-0717">Septation</keyword>
<dbReference type="PANTHER" id="PTHR34981:SF1">
    <property type="entry name" value="CELL DIVISION PROTEIN ZAPA"/>
    <property type="match status" value="1"/>
</dbReference>
<dbReference type="Gene3D" id="1.20.5.50">
    <property type="match status" value="1"/>
</dbReference>
<keyword evidence="14" id="KW-1185">Reference proteome</keyword>
<reference evidence="13 14" key="1">
    <citation type="submission" date="2018-07" db="EMBL/GenBank/DDBJ databases">
        <title>Motiliproteus coralliicola sp. nov., a bacterium isolated from Coral.</title>
        <authorList>
            <person name="Wang G."/>
        </authorList>
    </citation>
    <scope>NUCLEOTIDE SEQUENCE [LARGE SCALE GENOMIC DNA]</scope>
    <source>
        <strain evidence="13 14">C34</strain>
    </source>
</reference>
<evidence type="ECO:0000256" key="3">
    <source>
        <dbReference type="ARBA" id="ARBA00015195"/>
    </source>
</evidence>
<dbReference type="GO" id="GO:0000917">
    <property type="term" value="P:division septum assembly"/>
    <property type="evidence" value="ECO:0007669"/>
    <property type="project" value="UniProtKB-KW"/>
</dbReference>